<dbReference type="GeneID" id="93640887"/>
<dbReference type="GO" id="GO:0006071">
    <property type="term" value="P:glycerol metabolic process"/>
    <property type="evidence" value="ECO:0007669"/>
    <property type="project" value="UniProtKB-UniRule"/>
</dbReference>
<dbReference type="HOGENOM" id="CLU_111516_2_0_9"/>
<dbReference type="SUPFAM" id="SSF110391">
    <property type="entry name" value="GlpP-like"/>
    <property type="match status" value="1"/>
</dbReference>
<keyword evidence="1" id="KW-0319">Glycerol metabolism</keyword>
<accession>A0A0B6AMW0</accession>
<keyword evidence="1" id="KW-0694">RNA-binding</keyword>
<sequence>MSFHGQSVLPAVRDMKQLEKFLVSNYEYGVLLDNQVGMLKGIMKEVHKHEKKLIIHLDLIHGLKHDEYAVDFLCQEFKPAGIISTRTNVILKAKQRGIYAIQRVFLLDSTALKKSYELMKKVKPDYIELLPGIVPTLIQEVKAETGIPVLAGGLIRTEKEVRNALGAGASAVTTSNRELWSIST</sequence>
<dbReference type="PANTHER" id="PTHR35787:SF1">
    <property type="entry name" value="GLYCEROL UPTAKE OPERON ANTITERMINATOR REGULATORY PROTEIN"/>
    <property type="match status" value="1"/>
</dbReference>
<protein>
    <recommendedName>
        <fullName evidence="1">Glycerol uptake operon antiterminator regulatory protein</fullName>
    </recommendedName>
</protein>
<dbReference type="KEGG" id="bmeg:BG04_2822"/>
<evidence type="ECO:0000313" key="2">
    <source>
        <dbReference type="EMBL" id="AJI24846.1"/>
    </source>
</evidence>
<keyword evidence="1" id="KW-0805">Transcription regulation</keyword>
<dbReference type="GO" id="GO:0003723">
    <property type="term" value="F:RNA binding"/>
    <property type="evidence" value="ECO:0007669"/>
    <property type="project" value="UniProtKB-KW"/>
</dbReference>
<keyword evidence="1" id="KW-0804">Transcription</keyword>
<name>A0A0B6AMW0_PRIM2</name>
<organism evidence="2 3">
    <name type="scientific">Priestia megaterium (strain ATCC 14581 / DSM 32 / CCUG 1817 / JCM 2506 / NBRC 15308 / NCIMB 9376 / NCTC 10342 / NRRL B-14308 / VKM B-512 / Ford 19)</name>
    <name type="common">Bacillus megaterium</name>
    <dbReference type="NCBI Taxonomy" id="1348623"/>
    <lineage>
        <taxon>Bacteria</taxon>
        <taxon>Bacillati</taxon>
        <taxon>Bacillota</taxon>
        <taxon>Bacilli</taxon>
        <taxon>Bacillales</taxon>
        <taxon>Bacillaceae</taxon>
        <taxon>Priestia</taxon>
    </lineage>
</organism>
<dbReference type="InterPro" id="IPR006699">
    <property type="entry name" value="GlpP"/>
</dbReference>
<evidence type="ECO:0000256" key="1">
    <source>
        <dbReference type="PIRNR" id="PIRNR016897"/>
    </source>
</evidence>
<dbReference type="Pfam" id="PF04309">
    <property type="entry name" value="G3P_antiterm"/>
    <property type="match status" value="1"/>
</dbReference>
<comment type="function">
    <text evidence="1">Regulates expression of the glpD operon. In the presence of glycerol 3-phosphate (G3P) causes antitermination of transcription of glpD at the inverted repeat of the leader region to enhance its transcription. Binds and stabilizes glpD leader mRNA.</text>
</comment>
<dbReference type="EMBL" id="CP009920">
    <property type="protein sequence ID" value="AJI24846.1"/>
    <property type="molecule type" value="Genomic_DNA"/>
</dbReference>
<proteinExistence type="predicted"/>
<gene>
    <name evidence="2" type="ORF">BG04_2822</name>
</gene>
<dbReference type="GO" id="GO:0001072">
    <property type="term" value="F:transcription antitermination factor activity, RNA binding"/>
    <property type="evidence" value="ECO:0007669"/>
    <property type="project" value="TreeGrafter"/>
</dbReference>
<dbReference type="AlphaFoldDB" id="A0A0B6AMW0"/>
<reference evidence="2 3" key="1">
    <citation type="journal article" date="2015" name="Genome Announc.">
        <title>Complete genome sequences for 35 biothreat assay-relevant bacillus species.</title>
        <authorList>
            <person name="Johnson S.L."/>
            <person name="Daligault H.E."/>
            <person name="Davenport K.W."/>
            <person name="Jaissle J."/>
            <person name="Frey K.G."/>
            <person name="Ladner J.T."/>
            <person name="Broomall S.M."/>
            <person name="Bishop-Lilly K.A."/>
            <person name="Bruce D.C."/>
            <person name="Gibbons H.S."/>
            <person name="Coyne S.R."/>
            <person name="Lo C.C."/>
            <person name="Meincke L."/>
            <person name="Munk A.C."/>
            <person name="Koroleva G.I."/>
            <person name="Rosenzweig C.N."/>
            <person name="Palacios G.F."/>
            <person name="Redden C.L."/>
            <person name="Minogue T.D."/>
            <person name="Chain P.S."/>
        </authorList>
    </citation>
    <scope>NUCLEOTIDE SEQUENCE [LARGE SCALE GENOMIC DNA]</scope>
    <source>
        <strain evidence="3">ATCC 14581 / DSM 32 / JCM 2506 / NBRC 15308 / NCIMB 9376 / NCTC 10342 / NRRL B-14308 / VKM B-512</strain>
    </source>
</reference>
<dbReference type="PIRSF" id="PIRSF016897">
    <property type="entry name" value="GlpP"/>
    <property type="match status" value="1"/>
</dbReference>
<evidence type="ECO:0000313" key="3">
    <source>
        <dbReference type="Proteomes" id="UP000031829"/>
    </source>
</evidence>
<dbReference type="Proteomes" id="UP000031829">
    <property type="component" value="Chromosome"/>
</dbReference>
<dbReference type="PANTHER" id="PTHR35787">
    <property type="entry name" value="GLYCEROL UPTAKE OPERON ANTITERMINATOR REGULATORY PROTEIN"/>
    <property type="match status" value="1"/>
</dbReference>
<dbReference type="GO" id="GO:0045893">
    <property type="term" value="P:positive regulation of DNA-templated transcription"/>
    <property type="evidence" value="ECO:0007669"/>
    <property type="project" value="TreeGrafter"/>
</dbReference>
<dbReference type="Gene3D" id="3.20.20.70">
    <property type="entry name" value="Aldolase class I"/>
    <property type="match status" value="1"/>
</dbReference>
<dbReference type="RefSeq" id="WP_034654553.1">
    <property type="nucleotide sequence ID" value="NZ_BCVB01000014.1"/>
</dbReference>
<dbReference type="InterPro" id="IPR013785">
    <property type="entry name" value="Aldolase_TIM"/>
</dbReference>